<protein>
    <submittedName>
        <fullName evidence="2">Uncharacterized protein</fullName>
    </submittedName>
</protein>
<organism evidence="2 3">
    <name type="scientific">Trapa natans</name>
    <name type="common">Water chestnut</name>
    <dbReference type="NCBI Taxonomy" id="22666"/>
    <lineage>
        <taxon>Eukaryota</taxon>
        <taxon>Viridiplantae</taxon>
        <taxon>Streptophyta</taxon>
        <taxon>Embryophyta</taxon>
        <taxon>Tracheophyta</taxon>
        <taxon>Spermatophyta</taxon>
        <taxon>Magnoliopsida</taxon>
        <taxon>eudicotyledons</taxon>
        <taxon>Gunneridae</taxon>
        <taxon>Pentapetalae</taxon>
        <taxon>rosids</taxon>
        <taxon>malvids</taxon>
        <taxon>Myrtales</taxon>
        <taxon>Lythraceae</taxon>
        <taxon>Trapa</taxon>
    </lineage>
</organism>
<dbReference type="PANTHER" id="PTHR13890">
    <property type="entry name" value="RNA SPLICING PROTEIN MRS2, MITOCHONDRIAL"/>
    <property type="match status" value="1"/>
</dbReference>
<comment type="similarity">
    <text evidence="1">Belongs to the CorA metal ion transporter (MIT) (TC 1.A.35.5) family.</text>
</comment>
<accession>A0AAN7M2G1</accession>
<dbReference type="PANTHER" id="PTHR13890:SF26">
    <property type="entry name" value="MAGNESIUM TRANSPORTER MRS2-1"/>
    <property type="match status" value="1"/>
</dbReference>
<evidence type="ECO:0000313" key="2">
    <source>
        <dbReference type="EMBL" id="KAK4796274.1"/>
    </source>
</evidence>
<dbReference type="InterPro" id="IPR039204">
    <property type="entry name" value="MRS2-like"/>
</dbReference>
<dbReference type="Proteomes" id="UP001346149">
    <property type="component" value="Unassembled WGS sequence"/>
</dbReference>
<keyword evidence="3" id="KW-1185">Reference proteome</keyword>
<name>A0AAN7M2G1_TRANT</name>
<dbReference type="AlphaFoldDB" id="A0AAN7M2G1"/>
<proteinExistence type="inferred from homology"/>
<gene>
    <name evidence="2" type="ORF">SAY86_028600</name>
</gene>
<sequence length="54" mass="6220">MVRRCDLPAQNLDLLDPLFVYPSTIFGREKAPVVNLEQSRSIITADEEVRMQML</sequence>
<reference evidence="2 3" key="1">
    <citation type="journal article" date="2023" name="Hortic Res">
        <title>Pangenome of water caltrop reveals structural variations and asymmetric subgenome divergence after allopolyploidization.</title>
        <authorList>
            <person name="Zhang X."/>
            <person name="Chen Y."/>
            <person name="Wang L."/>
            <person name="Yuan Y."/>
            <person name="Fang M."/>
            <person name="Shi L."/>
            <person name="Lu R."/>
            <person name="Comes H.P."/>
            <person name="Ma Y."/>
            <person name="Chen Y."/>
            <person name="Huang G."/>
            <person name="Zhou Y."/>
            <person name="Zheng Z."/>
            <person name="Qiu Y."/>
        </authorList>
    </citation>
    <scope>NUCLEOTIDE SEQUENCE [LARGE SCALE GENOMIC DNA]</scope>
    <source>
        <strain evidence="2">F231</strain>
    </source>
</reference>
<evidence type="ECO:0000256" key="1">
    <source>
        <dbReference type="ARBA" id="ARBA00007535"/>
    </source>
</evidence>
<evidence type="ECO:0000313" key="3">
    <source>
        <dbReference type="Proteomes" id="UP001346149"/>
    </source>
</evidence>
<dbReference type="Gene3D" id="2.40.128.330">
    <property type="match status" value="1"/>
</dbReference>
<comment type="caution">
    <text evidence="2">The sequence shown here is derived from an EMBL/GenBank/DDBJ whole genome shotgun (WGS) entry which is preliminary data.</text>
</comment>
<dbReference type="GO" id="GO:0015095">
    <property type="term" value="F:magnesium ion transmembrane transporter activity"/>
    <property type="evidence" value="ECO:0007669"/>
    <property type="project" value="TreeGrafter"/>
</dbReference>
<dbReference type="EMBL" id="JAXQNO010000006">
    <property type="protein sequence ID" value="KAK4796274.1"/>
    <property type="molecule type" value="Genomic_DNA"/>
</dbReference>